<evidence type="ECO:0000259" key="4">
    <source>
        <dbReference type="PROSITE" id="PS50956"/>
    </source>
</evidence>
<proteinExistence type="predicted"/>
<feature type="domain" description="HTH asnC-type" evidence="4">
    <location>
        <begin position="6"/>
        <end position="67"/>
    </location>
</feature>
<evidence type="ECO:0000256" key="1">
    <source>
        <dbReference type="ARBA" id="ARBA00023015"/>
    </source>
</evidence>
<reference evidence="9" key="1">
    <citation type="submission" date="2019-03" db="EMBL/GenBank/DDBJ databases">
        <authorList>
            <person name="Danneels B."/>
        </authorList>
    </citation>
    <scope>NUCLEOTIDE SEQUENCE</scope>
</reference>
<dbReference type="EMBL" id="CAADII010000053">
    <property type="protein sequence ID" value="VFR56091.1"/>
    <property type="molecule type" value="Genomic_DNA"/>
</dbReference>
<dbReference type="SMART" id="SM00344">
    <property type="entry name" value="HTH_ASNC"/>
    <property type="match status" value="1"/>
</dbReference>
<dbReference type="InterPro" id="IPR019887">
    <property type="entry name" value="Tscrpt_reg_AsnC/Lrp_C"/>
</dbReference>
<dbReference type="EMBL" id="CAADIZ010000003">
    <property type="protein sequence ID" value="VFS21066.1"/>
    <property type="molecule type" value="Genomic_DNA"/>
</dbReference>
<evidence type="ECO:0000256" key="2">
    <source>
        <dbReference type="ARBA" id="ARBA00023125"/>
    </source>
</evidence>
<dbReference type="GO" id="GO:0005829">
    <property type="term" value="C:cytosol"/>
    <property type="evidence" value="ECO:0007669"/>
    <property type="project" value="TreeGrafter"/>
</dbReference>
<dbReference type="Pfam" id="PF01037">
    <property type="entry name" value="AsnC_trans_reg"/>
    <property type="match status" value="1"/>
</dbReference>
<keyword evidence="2" id="KW-0238">DNA-binding</keyword>
<accession>A0A484XCR4</accession>
<dbReference type="Pfam" id="PF13404">
    <property type="entry name" value="HTH_AsnC-type"/>
    <property type="match status" value="1"/>
</dbReference>
<protein>
    <submittedName>
        <fullName evidence="9">Transcriptional regulator, AsnC family</fullName>
    </submittedName>
</protein>
<gene>
    <name evidence="5" type="ORF">AMP9_2194</name>
    <name evidence="6" type="ORF">BRI6_2339</name>
    <name evidence="7" type="ORF">BRI9_2394</name>
    <name evidence="8" type="ORF">IVO3_2393</name>
    <name evidence="9" type="ORF">RAN7_2368</name>
</gene>
<name>A0A484XCR4_9ZZZZ</name>
<evidence type="ECO:0000313" key="6">
    <source>
        <dbReference type="EMBL" id="VFR56091.1"/>
    </source>
</evidence>
<organism evidence="9">
    <name type="scientific">plant metagenome</name>
    <dbReference type="NCBI Taxonomy" id="1297885"/>
    <lineage>
        <taxon>unclassified sequences</taxon>
        <taxon>metagenomes</taxon>
        <taxon>organismal metagenomes</taxon>
    </lineage>
</organism>
<sequence>MTTPAVDNFDLALLQALQEDSDVPLRTLAERVNLSTASVQRRIQRLKKDGYVQATTAVLDPEKLGQVITLMVEVHADRTQSADLAAMKAQFSGPEIQQCYYVTGDADFLLVLTVSSMTVFQALAQRLFHDNPNVKWFRTIVALERVKATLQVPLAGRPAD</sequence>
<dbReference type="SUPFAM" id="SSF54909">
    <property type="entry name" value="Dimeric alpha+beta barrel"/>
    <property type="match status" value="1"/>
</dbReference>
<dbReference type="PROSITE" id="PS50956">
    <property type="entry name" value="HTH_ASNC_2"/>
    <property type="match status" value="1"/>
</dbReference>
<keyword evidence="3" id="KW-0804">Transcription</keyword>
<dbReference type="SUPFAM" id="SSF46785">
    <property type="entry name" value="Winged helix' DNA-binding domain"/>
    <property type="match status" value="1"/>
</dbReference>
<dbReference type="EMBL" id="CAADIK010000069">
    <property type="protein sequence ID" value="VFR88372.1"/>
    <property type="molecule type" value="Genomic_DNA"/>
</dbReference>
<dbReference type="InterPro" id="IPR000485">
    <property type="entry name" value="AsnC-type_HTH_dom"/>
</dbReference>
<keyword evidence="1" id="KW-0805">Transcription regulation</keyword>
<dbReference type="Gene3D" id="1.10.10.10">
    <property type="entry name" value="Winged helix-like DNA-binding domain superfamily/Winged helix DNA-binding domain"/>
    <property type="match status" value="1"/>
</dbReference>
<dbReference type="EMBL" id="CAADIP010000027">
    <property type="protein sequence ID" value="VFR91054.1"/>
    <property type="molecule type" value="Genomic_DNA"/>
</dbReference>
<dbReference type="EMBL" id="CAADHY010000006">
    <property type="protein sequence ID" value="VFR16479.1"/>
    <property type="molecule type" value="Genomic_DNA"/>
</dbReference>
<evidence type="ECO:0000256" key="3">
    <source>
        <dbReference type="ARBA" id="ARBA00023163"/>
    </source>
</evidence>
<evidence type="ECO:0000313" key="5">
    <source>
        <dbReference type="EMBL" id="VFR16479.1"/>
    </source>
</evidence>
<dbReference type="InterPro" id="IPR011008">
    <property type="entry name" value="Dimeric_a/b-barrel"/>
</dbReference>
<evidence type="ECO:0000313" key="9">
    <source>
        <dbReference type="EMBL" id="VFS21066.1"/>
    </source>
</evidence>
<evidence type="ECO:0000313" key="7">
    <source>
        <dbReference type="EMBL" id="VFR88372.1"/>
    </source>
</evidence>
<dbReference type="GO" id="GO:0043200">
    <property type="term" value="P:response to amino acid"/>
    <property type="evidence" value="ECO:0007669"/>
    <property type="project" value="TreeGrafter"/>
</dbReference>
<dbReference type="AlphaFoldDB" id="A0A484XCR4"/>
<dbReference type="Gene3D" id="3.30.70.920">
    <property type="match status" value="1"/>
</dbReference>
<dbReference type="InterPro" id="IPR036390">
    <property type="entry name" value="WH_DNA-bd_sf"/>
</dbReference>
<dbReference type="GO" id="GO:0043565">
    <property type="term" value="F:sequence-specific DNA binding"/>
    <property type="evidence" value="ECO:0007669"/>
    <property type="project" value="InterPro"/>
</dbReference>
<dbReference type="InterPro" id="IPR019888">
    <property type="entry name" value="Tscrpt_reg_AsnC-like"/>
</dbReference>
<evidence type="ECO:0000313" key="8">
    <source>
        <dbReference type="EMBL" id="VFR91054.1"/>
    </source>
</evidence>
<dbReference type="InterPro" id="IPR036388">
    <property type="entry name" value="WH-like_DNA-bd_sf"/>
</dbReference>
<dbReference type="PANTHER" id="PTHR30154:SF34">
    <property type="entry name" value="TRANSCRIPTIONAL REGULATOR AZLB"/>
    <property type="match status" value="1"/>
</dbReference>
<dbReference type="PRINTS" id="PR00033">
    <property type="entry name" value="HTHASNC"/>
</dbReference>
<dbReference type="PANTHER" id="PTHR30154">
    <property type="entry name" value="LEUCINE-RESPONSIVE REGULATORY PROTEIN"/>
    <property type="match status" value="1"/>
</dbReference>